<sequence length="1441" mass="159589">MSDQVFSQLDHDRIKSYLGASQADALLRGTIRPHELYAVCARLANIQYALSTYLPHRLVAHRLATNDNRPWLEWVEGTLLFADVSGSTALAERLSSLGREGVEIVTETLNTYFGSLIRRIQQAGGDLITFGGDALLVLFTDDDHAYTATIVAHDMLHAQAGFTREVPGIGVFPLTMHIGIESGRVALVNAGRDETMRYSAMGSCVERVARAEELSSSGEIVIGPQAWQRLAGRAQGEPITDGYIKLAAISGTAVSVALPPYDVPPPSRDTALRLLRNIERLRPYLPPVLVDRIIAQPRQPHLEADLRPVSILFAQIDGLAKLIETLPAESAAHVIDTVWRVGFTAVEQYGGYVNKIDVSTEGIKLLVIFGAPVAQEDHSERAARSALELRRAFTALTQAHPAGISLDHLRLRIGLNSGIVFAGNVGDIDRKEYTVMGDSVNVAARVMAHSDWGEIRATTPFAVATGTVMVFTDARTVSVRGKRAPLELLRLEDVRHIPTSEVRRPIVGRRHELAWLRERLELALIGLGRVVRISGDAGIGKTRLVAELLVSGVPRETRIVTVRCLSYQQSKPYAPWSDALQALCTIPADADQATRAARLRQALAAAGIADDWTPIVADLVKLDVDDNVITGALDPQQRQERRFEVIRAIIHAQAAPRGLILVFDNLQWADRISLDLWRFLASSIAQVPILLLGLHRDSLEWNGDPLADGAEVLTLTELPAADSAALIAAIPASARIDPDLQAQIIARAAGNPLFIEELVRTVQQGNANLDELPDSLNGLLLARLDQLDERSRSLLRVAAVVGQRFPLPVVQSVYGEDTQQLIECINQLDAQELTLLEHETPERVHIFRHALLHEVTYQSMLFSRRRELHRQIGEYLEKRYARELSRLRQEFAATRQYRYVQIGRNGMFMSRAARAIIGPIFLLAHHYRLSDTPDRAVQYLLMAGHLSRDEYANEQAMTYYRWAIDILGDRGDDARLWEAMEALGDIQAAIGQYDEAQQTYQHLLTIGGEHLPPVVQAEVLRSWGAALEKQGRYHEALEHLRKAEAIASAAINHTPPLLLAAIAADIAQTFTRLALFDEALAMCESGLARIRNDQRSVEDERITAELQQQLGMIYGMRGHYDLARYHFLNALSVQETIDDLYGCARTHNNLGYLAQLQSDYVAAVNHYQRAEELARKVSAKYALSSVLLNEAYAYYRLARFDSAEEACRNALALCEEMGDRLGVAQASDTLGIISYARGNYQHALHVYQQALTIYTEQQSTYQYGNTLALAAVAATANGDPDQGLAYAQEAYQIGEQIQVPQLIVEARCAMAEALLAQARRRHDSDMRIALLHQAADHADHAAILAEQIGSRLDQAMALRLRGEIAAERDEPFSDYFHRALDIFSAINSRFEHACTTARFGLALNHRNFAEAATYLEYANRELALIGANGELHRLATQLGEV</sequence>
<dbReference type="InterPro" id="IPR027417">
    <property type="entry name" value="P-loop_NTPase"/>
</dbReference>
<dbReference type="GO" id="GO:0005737">
    <property type="term" value="C:cytoplasm"/>
    <property type="evidence" value="ECO:0007669"/>
    <property type="project" value="TreeGrafter"/>
</dbReference>
<dbReference type="SMART" id="SM00044">
    <property type="entry name" value="CYCc"/>
    <property type="match status" value="1"/>
</dbReference>
<dbReference type="SUPFAM" id="SSF52540">
    <property type="entry name" value="P-loop containing nucleoside triphosphate hydrolases"/>
    <property type="match status" value="1"/>
</dbReference>
<evidence type="ECO:0000259" key="4">
    <source>
        <dbReference type="PROSITE" id="PS50125"/>
    </source>
</evidence>
<dbReference type="RefSeq" id="WP_012616300.1">
    <property type="nucleotide sequence ID" value="NC_011831.1"/>
</dbReference>
<keyword evidence="6" id="KW-1185">Reference proteome</keyword>
<dbReference type="eggNOG" id="COG3899">
    <property type="taxonomic scope" value="Bacteria"/>
</dbReference>
<dbReference type="InterPro" id="IPR041664">
    <property type="entry name" value="AAA_16"/>
</dbReference>
<dbReference type="GO" id="GO:0035556">
    <property type="term" value="P:intracellular signal transduction"/>
    <property type="evidence" value="ECO:0007669"/>
    <property type="project" value="InterPro"/>
</dbReference>
<evidence type="ECO:0000256" key="1">
    <source>
        <dbReference type="ARBA" id="ARBA00022741"/>
    </source>
</evidence>
<dbReference type="InterPro" id="IPR029787">
    <property type="entry name" value="Nucleotide_cyclase"/>
</dbReference>
<evidence type="ECO:0000256" key="3">
    <source>
        <dbReference type="PROSITE-ProRule" id="PRU00339"/>
    </source>
</evidence>
<dbReference type="SMART" id="SM00028">
    <property type="entry name" value="TPR"/>
    <property type="match status" value="9"/>
</dbReference>
<dbReference type="PANTHER" id="PTHR16305:SF28">
    <property type="entry name" value="GUANYLATE CYCLASE DOMAIN-CONTAINING PROTEIN"/>
    <property type="match status" value="1"/>
</dbReference>
<reference evidence="5" key="1">
    <citation type="submission" date="2008-12" db="EMBL/GenBank/DDBJ databases">
        <title>Complete sequence of Chloroflexus aggregans DSM 9485.</title>
        <authorList>
            <consortium name="US DOE Joint Genome Institute"/>
            <person name="Lucas S."/>
            <person name="Copeland A."/>
            <person name="Lapidus A."/>
            <person name="Glavina del Rio T."/>
            <person name="Dalin E."/>
            <person name="Tice H."/>
            <person name="Pitluck S."/>
            <person name="Foster B."/>
            <person name="Larimer F."/>
            <person name="Land M."/>
            <person name="Hauser L."/>
            <person name="Kyrpides N."/>
            <person name="Mikhailova N."/>
            <person name="Bryant D."/>
            <person name="Richardson P."/>
        </authorList>
    </citation>
    <scope>NUCLEOTIDE SEQUENCE</scope>
    <source>
        <strain evidence="5">DSM 9485</strain>
    </source>
</reference>
<proteinExistence type="predicted"/>
<dbReference type="GO" id="GO:0009190">
    <property type="term" value="P:cyclic nucleotide biosynthetic process"/>
    <property type="evidence" value="ECO:0007669"/>
    <property type="project" value="InterPro"/>
</dbReference>
<name>B8G6J8_CHLAD</name>
<dbReference type="GO" id="GO:0005524">
    <property type="term" value="F:ATP binding"/>
    <property type="evidence" value="ECO:0007669"/>
    <property type="project" value="UniProtKB-KW"/>
</dbReference>
<gene>
    <name evidence="5" type="ordered locus">Cagg_1020</name>
</gene>
<dbReference type="Proteomes" id="UP000002508">
    <property type="component" value="Chromosome"/>
</dbReference>
<dbReference type="GO" id="GO:0004016">
    <property type="term" value="F:adenylate cyclase activity"/>
    <property type="evidence" value="ECO:0007669"/>
    <property type="project" value="UniProtKB-ARBA"/>
</dbReference>
<dbReference type="InterPro" id="IPR019734">
    <property type="entry name" value="TPR_rpt"/>
</dbReference>
<evidence type="ECO:0000313" key="5">
    <source>
        <dbReference type="EMBL" id="ACL23935.1"/>
    </source>
</evidence>
<feature type="domain" description="Guanylate cyclase" evidence="4">
    <location>
        <begin position="78"/>
        <end position="212"/>
    </location>
</feature>
<keyword evidence="3" id="KW-0802">TPR repeat</keyword>
<feature type="repeat" description="TPR" evidence="3">
    <location>
        <begin position="1224"/>
        <end position="1257"/>
    </location>
</feature>
<feature type="domain" description="Guanylate cyclase" evidence="4">
    <location>
        <begin position="310"/>
        <end position="447"/>
    </location>
</feature>
<dbReference type="PANTHER" id="PTHR16305">
    <property type="entry name" value="TESTICULAR SOLUBLE ADENYLYL CYCLASE"/>
    <property type="match status" value="1"/>
</dbReference>
<dbReference type="HOGENOM" id="CLU_004435_4_0_0"/>
<dbReference type="OrthoDB" id="134626at2"/>
<dbReference type="Gene3D" id="3.30.70.1230">
    <property type="entry name" value="Nucleotide cyclase"/>
    <property type="match status" value="2"/>
</dbReference>
<dbReference type="SUPFAM" id="SSF48452">
    <property type="entry name" value="TPR-like"/>
    <property type="match status" value="3"/>
</dbReference>
<dbReference type="STRING" id="326427.Cagg_1020"/>
<dbReference type="InterPro" id="IPR001054">
    <property type="entry name" value="A/G_cyclase"/>
</dbReference>
<organism evidence="5 6">
    <name type="scientific">Chloroflexus aggregans (strain MD-66 / DSM 9485)</name>
    <dbReference type="NCBI Taxonomy" id="326427"/>
    <lineage>
        <taxon>Bacteria</taxon>
        <taxon>Bacillati</taxon>
        <taxon>Chloroflexota</taxon>
        <taxon>Chloroflexia</taxon>
        <taxon>Chloroflexales</taxon>
        <taxon>Chloroflexineae</taxon>
        <taxon>Chloroflexaceae</taxon>
        <taxon>Chloroflexus</taxon>
    </lineage>
</organism>
<keyword evidence="2" id="KW-0067">ATP-binding</keyword>
<dbReference type="FunFam" id="3.30.70.1230:FF:000205">
    <property type="entry name" value="Adenylyl cyclase class-3/4/guanylyl cyclase"/>
    <property type="match status" value="1"/>
</dbReference>
<dbReference type="KEGG" id="cag:Cagg_1020"/>
<evidence type="ECO:0000313" key="6">
    <source>
        <dbReference type="Proteomes" id="UP000002508"/>
    </source>
</evidence>
<dbReference type="eggNOG" id="COG2114">
    <property type="taxonomic scope" value="Bacteria"/>
</dbReference>
<dbReference type="Pfam" id="PF00211">
    <property type="entry name" value="Guanylate_cyc"/>
    <property type="match status" value="2"/>
</dbReference>
<dbReference type="InterPro" id="IPR011990">
    <property type="entry name" value="TPR-like_helical_dom_sf"/>
</dbReference>
<dbReference type="Gene3D" id="1.25.40.10">
    <property type="entry name" value="Tetratricopeptide repeat domain"/>
    <property type="match status" value="2"/>
</dbReference>
<dbReference type="Gene3D" id="3.40.50.300">
    <property type="entry name" value="P-loop containing nucleotide triphosphate hydrolases"/>
    <property type="match status" value="1"/>
</dbReference>
<keyword evidence="1" id="KW-0547">Nucleotide-binding</keyword>
<dbReference type="Pfam" id="PF13191">
    <property type="entry name" value="AAA_16"/>
    <property type="match status" value="1"/>
</dbReference>
<dbReference type="SUPFAM" id="SSF55073">
    <property type="entry name" value="Nucleotide cyclase"/>
    <property type="match status" value="2"/>
</dbReference>
<dbReference type="eggNOG" id="COG0457">
    <property type="taxonomic scope" value="Bacteria"/>
</dbReference>
<dbReference type="CDD" id="cd07302">
    <property type="entry name" value="CHD"/>
    <property type="match status" value="2"/>
</dbReference>
<dbReference type="EMBL" id="CP001337">
    <property type="protein sequence ID" value="ACL23935.1"/>
    <property type="molecule type" value="Genomic_DNA"/>
</dbReference>
<dbReference type="Pfam" id="PF13424">
    <property type="entry name" value="TPR_12"/>
    <property type="match status" value="2"/>
</dbReference>
<protein>
    <submittedName>
        <fullName evidence="5">Adenylate/guanylate cyclase with TPR repeats</fullName>
    </submittedName>
</protein>
<accession>B8G6J8</accession>
<dbReference type="Pfam" id="PF13176">
    <property type="entry name" value="TPR_7"/>
    <property type="match status" value="1"/>
</dbReference>
<dbReference type="PROSITE" id="PS50005">
    <property type="entry name" value="TPR"/>
    <property type="match status" value="1"/>
</dbReference>
<evidence type="ECO:0000256" key="2">
    <source>
        <dbReference type="ARBA" id="ARBA00022840"/>
    </source>
</evidence>
<dbReference type="PROSITE" id="PS50125">
    <property type="entry name" value="GUANYLATE_CYCLASE_2"/>
    <property type="match status" value="2"/>
</dbReference>